<keyword evidence="1" id="KW-0443">Lipid metabolism</keyword>
<comment type="caution">
    <text evidence="5">The sequence shown here is derived from an EMBL/GenBank/DDBJ whole genome shotgun (WGS) entry which is preliminary data.</text>
</comment>
<evidence type="ECO:0000256" key="1">
    <source>
        <dbReference type="ARBA" id="ARBA00023098"/>
    </source>
</evidence>
<feature type="region of interest" description="Disordered" evidence="3">
    <location>
        <begin position="532"/>
        <end position="622"/>
    </location>
</feature>
<proteinExistence type="predicted"/>
<dbReference type="InterPro" id="IPR016035">
    <property type="entry name" value="Acyl_Trfase/lysoPLipase"/>
</dbReference>
<dbReference type="GO" id="GO:0019369">
    <property type="term" value="P:arachidonate metabolic process"/>
    <property type="evidence" value="ECO:0007669"/>
    <property type="project" value="TreeGrafter"/>
</dbReference>
<evidence type="ECO:0000259" key="4">
    <source>
        <dbReference type="PROSITE" id="PS51635"/>
    </source>
</evidence>
<dbReference type="PANTHER" id="PTHR24185:SF4">
    <property type="entry name" value="SERINE HYDROLASE, PUTATIVE (AFU_ORTHOLOGUE AFUA_2G07870)-RELATED"/>
    <property type="match status" value="1"/>
</dbReference>
<dbReference type="GO" id="GO:0046486">
    <property type="term" value="P:glycerolipid metabolic process"/>
    <property type="evidence" value="ECO:0007669"/>
    <property type="project" value="UniProtKB-ARBA"/>
</dbReference>
<feature type="domain" description="PNPLA" evidence="4">
    <location>
        <begin position="20"/>
        <end position="289"/>
    </location>
</feature>
<dbReference type="PROSITE" id="PS51635">
    <property type="entry name" value="PNPLA"/>
    <property type="match status" value="1"/>
</dbReference>
<feature type="compositionally biased region" description="Pro residues" evidence="3">
    <location>
        <begin position="553"/>
        <end position="568"/>
    </location>
</feature>
<accession>A0A9W8XCI7</accession>
<keyword evidence="6" id="KW-1185">Reference proteome</keyword>
<dbReference type="GO" id="GO:0047499">
    <property type="term" value="F:calcium-independent phospholipase A2 activity"/>
    <property type="evidence" value="ECO:0007669"/>
    <property type="project" value="TreeGrafter"/>
</dbReference>
<gene>
    <name evidence="5" type="ORF">N0V89_010893</name>
</gene>
<evidence type="ECO:0000256" key="2">
    <source>
        <dbReference type="PROSITE-ProRule" id="PRU01161"/>
    </source>
</evidence>
<dbReference type="PANTHER" id="PTHR24185">
    <property type="entry name" value="CALCIUM-INDEPENDENT PHOSPHOLIPASE A2-GAMMA"/>
    <property type="match status" value="1"/>
</dbReference>
<dbReference type="OrthoDB" id="630895at2759"/>
<sequence>MANNGIRRKDTTKGPPLRILSLDGGGVRGYSMLIILQELMHRTFVETEGRAPKRHEIPKPCDHFDLIGGTGTGGLIAIMLGRLRMDVETCKDVYVRMTKRVFETDKTFAGIPYRHTLFKASKLEDAIMECVREHTVYDDEGNDSENAMSSRADLRTPMSPGSAYPTRMERSASTASRYSQIGMAPVNPRMAALKWGNPNARLYDNREERTKTAVTAVYKGSKNASTGQILLRSYDSRKETSVEPNATIWQAGRATCATALAFKPIQVGQSVFLDEGVGKYNPAPMILDEAVCNEWPGREVGVFISIGTGKRPEGTNQQAHLWWEGFVSSGIGDFAEARRRLISKIEDCEKIHLSMKDHLAKRQVNPEHYYRLNVNVGVGEFGMNEWNRLAEISSSTRMYLGDKGVQSKTFDSASKLARIYFAKVRWDRAEKGLPPRGGPVPQLKNPYERPLPTVPDASPMVVELPAEEVAPNFYSHQQEPDIMLHPAYRRASDNDKFAVLASDEYPEPIDSALSPRYSGEFVNLNRRSAEQFTVGSAHNSPRLSNRSFEEPQPSSPYPNSPPPRPPKTPFEDGLQPSNLTGPPTLPPPTSSLPKPPPGAPLPYPDTDGPPPINMARKPEFRR</sequence>
<evidence type="ECO:0000256" key="3">
    <source>
        <dbReference type="SAM" id="MobiDB-lite"/>
    </source>
</evidence>
<name>A0A9W8XCI7_9PLEO</name>
<dbReference type="AlphaFoldDB" id="A0A9W8XCI7"/>
<organism evidence="5 6">
    <name type="scientific">Didymosphaeria variabile</name>
    <dbReference type="NCBI Taxonomy" id="1932322"/>
    <lineage>
        <taxon>Eukaryota</taxon>
        <taxon>Fungi</taxon>
        <taxon>Dikarya</taxon>
        <taxon>Ascomycota</taxon>
        <taxon>Pezizomycotina</taxon>
        <taxon>Dothideomycetes</taxon>
        <taxon>Pleosporomycetidae</taxon>
        <taxon>Pleosporales</taxon>
        <taxon>Massarineae</taxon>
        <taxon>Didymosphaeriaceae</taxon>
        <taxon>Didymosphaeria</taxon>
    </lineage>
</organism>
<evidence type="ECO:0000313" key="5">
    <source>
        <dbReference type="EMBL" id="KAJ4346960.1"/>
    </source>
</evidence>
<feature type="compositionally biased region" description="Polar residues" evidence="3">
    <location>
        <begin position="532"/>
        <end position="546"/>
    </location>
</feature>
<dbReference type="EMBL" id="JAPEUX010000008">
    <property type="protein sequence ID" value="KAJ4346960.1"/>
    <property type="molecule type" value="Genomic_DNA"/>
</dbReference>
<feature type="short sequence motif" description="GXGXXG" evidence="2">
    <location>
        <begin position="24"/>
        <end position="29"/>
    </location>
</feature>
<feature type="region of interest" description="Disordered" evidence="3">
    <location>
        <begin position="139"/>
        <end position="177"/>
    </location>
</feature>
<feature type="compositionally biased region" description="Pro residues" evidence="3">
    <location>
        <begin position="583"/>
        <end position="612"/>
    </location>
</feature>
<dbReference type="Gene3D" id="3.40.1090.10">
    <property type="entry name" value="Cytosolic phospholipase A2 catalytic domain"/>
    <property type="match status" value="1"/>
</dbReference>
<protein>
    <recommendedName>
        <fullName evidence="4">PNPLA domain-containing protein</fullName>
    </recommendedName>
</protein>
<dbReference type="GO" id="GO:0016020">
    <property type="term" value="C:membrane"/>
    <property type="evidence" value="ECO:0007669"/>
    <property type="project" value="TreeGrafter"/>
</dbReference>
<dbReference type="SUPFAM" id="SSF52151">
    <property type="entry name" value="FabD/lysophospholipase-like"/>
    <property type="match status" value="1"/>
</dbReference>
<dbReference type="Proteomes" id="UP001140513">
    <property type="component" value="Unassembled WGS sequence"/>
</dbReference>
<dbReference type="GeneID" id="80914423"/>
<evidence type="ECO:0000313" key="6">
    <source>
        <dbReference type="Proteomes" id="UP001140513"/>
    </source>
</evidence>
<dbReference type="InterPro" id="IPR002641">
    <property type="entry name" value="PNPLA_dom"/>
</dbReference>
<dbReference type="Pfam" id="PF01734">
    <property type="entry name" value="Patatin"/>
    <property type="match status" value="1"/>
</dbReference>
<dbReference type="RefSeq" id="XP_056066760.1">
    <property type="nucleotide sequence ID" value="XM_056219633.1"/>
</dbReference>
<reference evidence="5" key="1">
    <citation type="submission" date="2022-10" db="EMBL/GenBank/DDBJ databases">
        <title>Tapping the CABI collections for fungal endophytes: first genome assemblies for Collariella, Neodidymelliopsis, Ascochyta clinopodiicola, Didymella pomorum, Didymosphaeria variabile, Neocosmospora piperis and Neocucurbitaria cava.</title>
        <authorList>
            <person name="Hill R."/>
        </authorList>
    </citation>
    <scope>NUCLEOTIDE SEQUENCE</scope>
    <source>
        <strain evidence="5">IMI 356815</strain>
    </source>
</reference>
<comment type="caution">
    <text evidence="2">Lacks conserved residue(s) required for the propagation of feature annotation.</text>
</comment>